<protein>
    <recommendedName>
        <fullName evidence="4">DUF3137 domain-containing protein</fullName>
    </recommendedName>
</protein>
<dbReference type="Proteomes" id="UP000017746">
    <property type="component" value="Chromosome"/>
</dbReference>
<keyword evidence="1" id="KW-0472">Membrane</keyword>
<proteinExistence type="predicted"/>
<gene>
    <name evidence="2" type="ORF">AFR_12505</name>
</gene>
<feature type="transmembrane region" description="Helical" evidence="1">
    <location>
        <begin position="6"/>
        <end position="25"/>
    </location>
</feature>
<keyword evidence="1" id="KW-0812">Transmembrane</keyword>
<evidence type="ECO:0000313" key="3">
    <source>
        <dbReference type="Proteomes" id="UP000017746"/>
    </source>
</evidence>
<name>U5VVF3_9ACTN</name>
<keyword evidence="1" id="KW-1133">Transmembrane helix</keyword>
<dbReference type="KEGG" id="afs:AFR_12505"/>
<dbReference type="PATRIC" id="fig|1246995.3.peg.2540"/>
<dbReference type="HOGENOM" id="CLU_1243145_0_0_11"/>
<evidence type="ECO:0000256" key="1">
    <source>
        <dbReference type="SAM" id="Phobius"/>
    </source>
</evidence>
<sequence>MSYGALTVVGMATVVLLIVVLVVLYERSKQQRQRRELEGWAEQSGWTLTPKPREGWVRWLPRRVGGRPKVRNLVTGMVDGRRVSVGQYYALENDTWEPWIGVCAELRVALPTTTVWRVSPIGVLSPADRKTLGSTETELGHDEFDRRFRISTRQPETLQQWFGPHLTDAHLAGQMPTLWSVHDREVVVQMEGRLVPEEIAGLAAAVLPLVVLLEGSPSLSAD</sequence>
<dbReference type="AlphaFoldDB" id="U5VVF3"/>
<organism evidence="2 3">
    <name type="scientific">Actinoplanes friuliensis DSM 7358</name>
    <dbReference type="NCBI Taxonomy" id="1246995"/>
    <lineage>
        <taxon>Bacteria</taxon>
        <taxon>Bacillati</taxon>
        <taxon>Actinomycetota</taxon>
        <taxon>Actinomycetes</taxon>
        <taxon>Micromonosporales</taxon>
        <taxon>Micromonosporaceae</taxon>
        <taxon>Actinoplanes</taxon>
    </lineage>
</organism>
<accession>U5VVF3</accession>
<evidence type="ECO:0008006" key="4">
    <source>
        <dbReference type="Google" id="ProtNLM"/>
    </source>
</evidence>
<dbReference type="EMBL" id="CP006272">
    <property type="protein sequence ID" value="AGZ40787.1"/>
    <property type="molecule type" value="Genomic_DNA"/>
</dbReference>
<keyword evidence="3" id="KW-1185">Reference proteome</keyword>
<dbReference type="OrthoDB" id="4543032at2"/>
<dbReference type="RefSeq" id="WP_023360846.1">
    <property type="nucleotide sequence ID" value="NC_022657.1"/>
</dbReference>
<evidence type="ECO:0000313" key="2">
    <source>
        <dbReference type="EMBL" id="AGZ40787.1"/>
    </source>
</evidence>
<reference evidence="2 3" key="1">
    <citation type="journal article" date="2014" name="J. Biotechnol.">
        <title>Complete genome sequence of the actinobacterium Actinoplanes friuliensis HAG 010964, producer of the lipopeptide antibiotic friulimycin.</title>
        <authorList>
            <person name="Ruckert C."/>
            <person name="Szczepanowski R."/>
            <person name="Albersmeier A."/>
            <person name="Goesmann A."/>
            <person name="Fischer N."/>
            <person name="Steinkamper A."/>
            <person name="Puhler A."/>
            <person name="Biener R."/>
            <person name="Schwartz D."/>
            <person name="Kalinowski J."/>
        </authorList>
    </citation>
    <scope>NUCLEOTIDE SEQUENCE [LARGE SCALE GENOMIC DNA]</scope>
    <source>
        <strain evidence="2 3">DSM 7358</strain>
    </source>
</reference>